<evidence type="ECO:0000256" key="1">
    <source>
        <dbReference type="SAM" id="Phobius"/>
    </source>
</evidence>
<keyword evidence="3" id="KW-1185">Reference proteome</keyword>
<feature type="transmembrane region" description="Helical" evidence="1">
    <location>
        <begin position="237"/>
        <end position="257"/>
    </location>
</feature>
<comment type="caution">
    <text evidence="2">The sequence shown here is derived from an EMBL/GenBank/DDBJ whole genome shotgun (WGS) entry which is preliminary data.</text>
</comment>
<sequence>MTRIELVERMRGSGVLWRGSLDGVRRLVPLAVPGALVHAPLSGFVLLLMVVWAGGSAAVVDGRLDLIGASGGELLAWTVTLAALVVLAQAVVFPATVVLAAGWLVGRRVPPVVALRMAARRFPAMFLLVVLASVAYAAITAAGFGVLVVTGREWPATVVMVVLGLVAMPGLLAVPSVMLHGCTAPGAVVRAYRLVRYRELPTACTLALGVVVVPVAVARAAEHALAPLPGPLSTAGWAVAGTVLALAVTPVQAAVVARQFLHCVAWRTETHDEDLEHGVPAGTARPVRAALWPVVLAPGLLFGGIVLVNPFRWTEVTETVVSGGEDSEALGSGAGTLSRPPSFRPWELRSAHAGHDGELKVVVDGLYTAAGVLTCGDPSCERAGLAWADDVAALSDRARNGYAAARLPDGRMAVTTWSGPRLRVSHCGTFACAAAPGGAVVAEARDRPFHAGVAMAVRRDGGLVVAFADRERADDGDDLVTLISCADAACSRPEPTEAARLAPAAYLHGPPVLAVAAGPGDRPVAARFDVVTGQIHVISCADAGCRRPRVTRPVPPYPARDDAGLRQETGLTLAVRADGRPVIAYRDVRDRAAKLLDCRTPDCARADVVTLDAGDTDLATPALVLDRAGRILVAFQNAEGTRIMLATCTGGRCTSTPVARIRGGAGEALAMTLDDRGRPVIVWLDYDAAPEPGWELVITTPLNLTD</sequence>
<proteinExistence type="predicted"/>
<keyword evidence="1" id="KW-0472">Membrane</keyword>
<feature type="transmembrane region" description="Helical" evidence="1">
    <location>
        <begin position="126"/>
        <end position="148"/>
    </location>
</feature>
<organism evidence="2 3">
    <name type="scientific">Nonomuraea harbinensis</name>
    <dbReference type="NCBI Taxonomy" id="1286938"/>
    <lineage>
        <taxon>Bacteria</taxon>
        <taxon>Bacillati</taxon>
        <taxon>Actinomycetota</taxon>
        <taxon>Actinomycetes</taxon>
        <taxon>Streptosporangiales</taxon>
        <taxon>Streptosporangiaceae</taxon>
        <taxon>Nonomuraea</taxon>
    </lineage>
</organism>
<feature type="transmembrane region" description="Helical" evidence="1">
    <location>
        <begin position="27"/>
        <end position="54"/>
    </location>
</feature>
<name>A0ABW1C2C7_9ACTN</name>
<dbReference type="Proteomes" id="UP001596096">
    <property type="component" value="Unassembled WGS sequence"/>
</dbReference>
<gene>
    <name evidence="2" type="ORF">ACFPUY_27515</name>
</gene>
<feature type="transmembrane region" description="Helical" evidence="1">
    <location>
        <begin position="289"/>
        <end position="308"/>
    </location>
</feature>
<dbReference type="EMBL" id="JBHSNW010000015">
    <property type="protein sequence ID" value="MFC5818861.1"/>
    <property type="molecule type" value="Genomic_DNA"/>
</dbReference>
<evidence type="ECO:0000313" key="2">
    <source>
        <dbReference type="EMBL" id="MFC5818861.1"/>
    </source>
</evidence>
<dbReference type="RefSeq" id="WP_219548247.1">
    <property type="nucleotide sequence ID" value="NZ_JAHKRN010000038.1"/>
</dbReference>
<keyword evidence="1" id="KW-0812">Transmembrane</keyword>
<evidence type="ECO:0000313" key="3">
    <source>
        <dbReference type="Proteomes" id="UP001596096"/>
    </source>
</evidence>
<accession>A0ABW1C2C7</accession>
<protein>
    <recommendedName>
        <fullName evidence="4">ABC transporter permease</fullName>
    </recommendedName>
</protein>
<reference evidence="3" key="1">
    <citation type="journal article" date="2019" name="Int. J. Syst. Evol. Microbiol.">
        <title>The Global Catalogue of Microorganisms (GCM) 10K type strain sequencing project: providing services to taxonomists for standard genome sequencing and annotation.</title>
        <authorList>
            <consortium name="The Broad Institute Genomics Platform"/>
            <consortium name="The Broad Institute Genome Sequencing Center for Infectious Disease"/>
            <person name="Wu L."/>
            <person name="Ma J."/>
        </authorList>
    </citation>
    <scope>NUCLEOTIDE SEQUENCE [LARGE SCALE GENOMIC DNA]</scope>
    <source>
        <strain evidence="3">CGMCC 4.7106</strain>
    </source>
</reference>
<feature type="transmembrane region" description="Helical" evidence="1">
    <location>
        <begin position="200"/>
        <end position="217"/>
    </location>
</feature>
<feature type="transmembrane region" description="Helical" evidence="1">
    <location>
        <begin position="74"/>
        <end position="105"/>
    </location>
</feature>
<keyword evidence="1" id="KW-1133">Transmembrane helix</keyword>
<evidence type="ECO:0008006" key="4">
    <source>
        <dbReference type="Google" id="ProtNLM"/>
    </source>
</evidence>
<feature type="transmembrane region" description="Helical" evidence="1">
    <location>
        <begin position="154"/>
        <end position="179"/>
    </location>
</feature>